<evidence type="ECO:0000313" key="2">
    <source>
        <dbReference type="EMBL" id="CAD9553273.1"/>
    </source>
</evidence>
<feature type="compositionally biased region" description="Basic and acidic residues" evidence="1">
    <location>
        <begin position="119"/>
        <end position="143"/>
    </location>
</feature>
<organism evidence="2">
    <name type="scientific">Cyanoptyche gloeocystis</name>
    <dbReference type="NCBI Taxonomy" id="77922"/>
    <lineage>
        <taxon>Eukaryota</taxon>
        <taxon>Glaucocystophyceae</taxon>
        <taxon>Glaucocystophyceae incertae sedis</taxon>
        <taxon>Cyanoptyche</taxon>
    </lineage>
</organism>
<dbReference type="EMBL" id="HBGX01002558">
    <property type="protein sequence ID" value="CAD9553273.1"/>
    <property type="molecule type" value="Transcribed_RNA"/>
</dbReference>
<evidence type="ECO:0000256" key="1">
    <source>
        <dbReference type="SAM" id="MobiDB-lite"/>
    </source>
</evidence>
<dbReference type="AlphaFoldDB" id="A0A7S2NPH8"/>
<name>A0A7S2NPH8_9EUKA</name>
<reference evidence="2" key="1">
    <citation type="submission" date="2021-01" db="EMBL/GenBank/DDBJ databases">
        <authorList>
            <person name="Corre E."/>
            <person name="Pelletier E."/>
            <person name="Niang G."/>
            <person name="Scheremetjew M."/>
            <person name="Finn R."/>
            <person name="Kale V."/>
            <person name="Holt S."/>
            <person name="Cochrane G."/>
            <person name="Meng A."/>
            <person name="Brown T."/>
            <person name="Cohen L."/>
        </authorList>
    </citation>
    <scope>NUCLEOTIDE SEQUENCE</scope>
    <source>
        <strain evidence="2">SAG4.97</strain>
    </source>
</reference>
<protein>
    <submittedName>
        <fullName evidence="2">Uncharacterized protein</fullName>
    </submittedName>
</protein>
<gene>
    <name evidence="2" type="ORF">CGLO1086_LOCUS1108</name>
</gene>
<feature type="region of interest" description="Disordered" evidence="1">
    <location>
        <begin position="119"/>
        <end position="151"/>
    </location>
</feature>
<accession>A0A7S2NPH8</accession>
<proteinExistence type="predicted"/>
<sequence length="151" mass="16784">MRVFHWTTVGFLDVWNVTINRGAIEYKAATCTVRSTNRNMYTGGVMGTAQARQVVQEPRRRDGDTTRTLVTSQRRKKACVTQADAPGACGALFSWCSLIFSTDGPIGIRCVAVGFKDGRWRPPKEQRSTVNTKDTKTEGPVEKKRGRSRAS</sequence>